<sequence>MRIKSVKFKENAISVVLKNTLTNKEIGWINKPDLALIESEEPITFSSTVRPICLFGIGHSNSKLPFYNKFTDAAKTLPNSQPFVVAGWGITKPWCSSGIHSASDQLMYGTMRMISMEECVGDKTEAAQNSRVLRNDEGAYDNQLNSILNEITEFDKEDKICVVPEPSQTESVNA</sequence>
<proteinExistence type="predicted"/>
<dbReference type="InterPro" id="IPR043504">
    <property type="entry name" value="Peptidase_S1_PA_chymotrypsin"/>
</dbReference>
<evidence type="ECO:0000313" key="5">
    <source>
        <dbReference type="Proteomes" id="UP001620645"/>
    </source>
</evidence>
<dbReference type="Proteomes" id="UP001620645">
    <property type="component" value="Unassembled WGS sequence"/>
</dbReference>
<accession>A0ABD2JD91</accession>
<dbReference type="EMBL" id="JBICCN010000352">
    <property type="protein sequence ID" value="KAL3075391.1"/>
    <property type="molecule type" value="Genomic_DNA"/>
</dbReference>
<dbReference type="SUPFAM" id="SSF50494">
    <property type="entry name" value="Trypsin-like serine proteases"/>
    <property type="match status" value="1"/>
</dbReference>
<name>A0ABD2JD91_HETSC</name>
<dbReference type="EMBL" id="JBICCN010000157">
    <property type="protein sequence ID" value="KAL3088542.1"/>
    <property type="molecule type" value="Genomic_DNA"/>
</dbReference>
<dbReference type="InterPro" id="IPR009003">
    <property type="entry name" value="Peptidase_S1_PA"/>
</dbReference>
<evidence type="ECO:0000313" key="3">
    <source>
        <dbReference type="EMBL" id="KAL3075391.1"/>
    </source>
</evidence>
<dbReference type="Pfam" id="PF00089">
    <property type="entry name" value="Trypsin"/>
    <property type="match status" value="1"/>
</dbReference>
<dbReference type="AlphaFoldDB" id="A0ABD2JD91"/>
<dbReference type="InterPro" id="IPR001254">
    <property type="entry name" value="Trypsin_dom"/>
</dbReference>
<evidence type="ECO:0000313" key="4">
    <source>
        <dbReference type="EMBL" id="KAL3088542.1"/>
    </source>
</evidence>
<evidence type="ECO:0000259" key="1">
    <source>
        <dbReference type="Pfam" id="PF00089"/>
    </source>
</evidence>
<keyword evidence="5" id="KW-1185">Reference proteome</keyword>
<dbReference type="EMBL" id="JBICCN010000352">
    <property type="protein sequence ID" value="KAL3075390.1"/>
    <property type="molecule type" value="Genomic_DNA"/>
</dbReference>
<evidence type="ECO:0000313" key="2">
    <source>
        <dbReference type="EMBL" id="KAL3075390.1"/>
    </source>
</evidence>
<comment type="caution">
    <text evidence="4">The sequence shown here is derived from an EMBL/GenBank/DDBJ whole genome shotgun (WGS) entry which is preliminary data.</text>
</comment>
<organism evidence="4 5">
    <name type="scientific">Heterodera schachtii</name>
    <name type="common">Sugarbeet cyst nematode worm</name>
    <name type="synonym">Tylenchus schachtii</name>
    <dbReference type="NCBI Taxonomy" id="97005"/>
    <lineage>
        <taxon>Eukaryota</taxon>
        <taxon>Metazoa</taxon>
        <taxon>Ecdysozoa</taxon>
        <taxon>Nematoda</taxon>
        <taxon>Chromadorea</taxon>
        <taxon>Rhabditida</taxon>
        <taxon>Tylenchina</taxon>
        <taxon>Tylenchomorpha</taxon>
        <taxon>Tylenchoidea</taxon>
        <taxon>Heteroderidae</taxon>
        <taxon>Heteroderinae</taxon>
        <taxon>Heterodera</taxon>
    </lineage>
</organism>
<reference evidence="4 5" key="1">
    <citation type="submission" date="2024-10" db="EMBL/GenBank/DDBJ databases">
        <authorList>
            <person name="Kim D."/>
        </authorList>
    </citation>
    <scope>NUCLEOTIDE SEQUENCE [LARGE SCALE GENOMIC DNA]</scope>
    <source>
        <strain evidence="4">Taebaek</strain>
    </source>
</reference>
<dbReference type="Gene3D" id="2.40.10.10">
    <property type="entry name" value="Trypsin-like serine proteases"/>
    <property type="match status" value="1"/>
</dbReference>
<gene>
    <name evidence="4" type="ORF">niasHS_009993</name>
    <name evidence="2" type="ORF">niasHS_012754</name>
    <name evidence="3" type="ORF">niasHS_012755</name>
</gene>
<feature type="domain" description="Peptidase S1" evidence="1">
    <location>
        <begin position="31"/>
        <end position="124"/>
    </location>
</feature>
<protein>
    <recommendedName>
        <fullName evidence="1">Peptidase S1 domain-containing protein</fullName>
    </recommendedName>
</protein>